<keyword evidence="5" id="KW-1185">Reference proteome</keyword>
<dbReference type="GO" id="GO:0005737">
    <property type="term" value="C:cytoplasm"/>
    <property type="evidence" value="ECO:0007669"/>
    <property type="project" value="TreeGrafter"/>
</dbReference>
<protein>
    <submittedName>
        <fullName evidence="6">SHSP domain-containing protein</fullName>
    </submittedName>
</protein>
<name>A0A7E5A1G5_PANRE</name>
<dbReference type="Pfam" id="PF00011">
    <property type="entry name" value="HSP20"/>
    <property type="match status" value="1"/>
</dbReference>
<dbReference type="GO" id="GO:0009408">
    <property type="term" value="P:response to heat"/>
    <property type="evidence" value="ECO:0007669"/>
    <property type="project" value="TreeGrafter"/>
</dbReference>
<feature type="domain" description="SHSP" evidence="4">
    <location>
        <begin position="160"/>
        <end position="276"/>
    </location>
</feature>
<dbReference type="GO" id="GO:0042026">
    <property type="term" value="P:protein refolding"/>
    <property type="evidence" value="ECO:0007669"/>
    <property type="project" value="TreeGrafter"/>
</dbReference>
<sequence length="290" mass="33339">MSRYYEESQYYVKEYERRNGLERDMIEKDFRSRGTPFETDLSPEFRQLRDFSIPLSRIYDDWDTRRPFRTSFDNRRQRSLPPRRTYQSTVAPHQPPPSILLPEAPLPTTHSRHYSETLQRSNYASSTYQPQSAVVPAISRPPPLDTSLTAHRSHFPVTSNSRPGSPQPVASAGDIINTENGFVIQLDVKHFHPRDIKVSLIGNNLSITGEHIDDDANAAQSLKRSFSRRYAIPEDIRLDTIKSHMTDAGVLVVSVSLAPEDYRTENPKNFDPMNFDPNILTQRIENPKDI</sequence>
<dbReference type="InterPro" id="IPR001436">
    <property type="entry name" value="Alpha-crystallin/sHSP_animal"/>
</dbReference>
<dbReference type="PANTHER" id="PTHR45640">
    <property type="entry name" value="HEAT SHOCK PROTEIN HSP-12.2-RELATED"/>
    <property type="match status" value="1"/>
</dbReference>
<dbReference type="InterPro" id="IPR002068">
    <property type="entry name" value="A-crystallin/Hsp20_dom"/>
</dbReference>
<evidence type="ECO:0000313" key="6">
    <source>
        <dbReference type="WBParaSite" id="Pan_g7994.t1"/>
    </source>
</evidence>
<evidence type="ECO:0000259" key="4">
    <source>
        <dbReference type="PROSITE" id="PS01031"/>
    </source>
</evidence>
<dbReference type="GO" id="GO:0005634">
    <property type="term" value="C:nucleus"/>
    <property type="evidence" value="ECO:0007669"/>
    <property type="project" value="TreeGrafter"/>
</dbReference>
<evidence type="ECO:0000256" key="3">
    <source>
        <dbReference type="SAM" id="MobiDB-lite"/>
    </source>
</evidence>
<dbReference type="Gene3D" id="2.60.40.790">
    <property type="match status" value="1"/>
</dbReference>
<dbReference type="GO" id="GO:0051082">
    <property type="term" value="F:unfolded protein binding"/>
    <property type="evidence" value="ECO:0007669"/>
    <property type="project" value="TreeGrafter"/>
</dbReference>
<dbReference type="InterPro" id="IPR008978">
    <property type="entry name" value="HSP20-like_chaperone"/>
</dbReference>
<dbReference type="Proteomes" id="UP000492821">
    <property type="component" value="Unassembled WGS sequence"/>
</dbReference>
<reference evidence="6" key="2">
    <citation type="submission" date="2020-10" db="UniProtKB">
        <authorList>
            <consortium name="WormBaseParasite"/>
        </authorList>
    </citation>
    <scope>IDENTIFICATION</scope>
</reference>
<evidence type="ECO:0000256" key="1">
    <source>
        <dbReference type="PROSITE-ProRule" id="PRU00285"/>
    </source>
</evidence>
<evidence type="ECO:0000256" key="2">
    <source>
        <dbReference type="RuleBase" id="RU003616"/>
    </source>
</evidence>
<dbReference type="CDD" id="cd06526">
    <property type="entry name" value="metazoan_ACD"/>
    <property type="match status" value="1"/>
</dbReference>
<dbReference type="PROSITE" id="PS01031">
    <property type="entry name" value="SHSP"/>
    <property type="match status" value="1"/>
</dbReference>
<dbReference type="WBParaSite" id="Pan_g7994.t1">
    <property type="protein sequence ID" value="Pan_g7994.t1"/>
    <property type="gene ID" value="Pan_g7994"/>
</dbReference>
<reference evidence="5" key="1">
    <citation type="journal article" date="2013" name="Genetics">
        <title>The draft genome and transcriptome of Panagrellus redivivus are shaped by the harsh demands of a free-living lifestyle.</title>
        <authorList>
            <person name="Srinivasan J."/>
            <person name="Dillman A.R."/>
            <person name="Macchietto M.G."/>
            <person name="Heikkinen L."/>
            <person name="Lakso M."/>
            <person name="Fracchia K.M."/>
            <person name="Antoshechkin I."/>
            <person name="Mortazavi A."/>
            <person name="Wong G."/>
            <person name="Sternberg P.W."/>
        </authorList>
    </citation>
    <scope>NUCLEOTIDE SEQUENCE [LARGE SCALE GENOMIC DNA]</scope>
    <source>
        <strain evidence="5">MT8872</strain>
    </source>
</reference>
<dbReference type="AlphaFoldDB" id="A0A7E5A1G5"/>
<dbReference type="SUPFAM" id="SSF49764">
    <property type="entry name" value="HSP20-like chaperones"/>
    <property type="match status" value="1"/>
</dbReference>
<feature type="region of interest" description="Disordered" evidence="3">
    <location>
        <begin position="73"/>
        <end position="100"/>
    </location>
</feature>
<organism evidence="5 6">
    <name type="scientific">Panagrellus redivivus</name>
    <name type="common">Microworm</name>
    <dbReference type="NCBI Taxonomy" id="6233"/>
    <lineage>
        <taxon>Eukaryota</taxon>
        <taxon>Metazoa</taxon>
        <taxon>Ecdysozoa</taxon>
        <taxon>Nematoda</taxon>
        <taxon>Chromadorea</taxon>
        <taxon>Rhabditida</taxon>
        <taxon>Tylenchina</taxon>
        <taxon>Panagrolaimomorpha</taxon>
        <taxon>Panagrolaimoidea</taxon>
        <taxon>Panagrolaimidae</taxon>
        <taxon>Panagrellus</taxon>
    </lineage>
</organism>
<accession>A0A7E5A1G5</accession>
<dbReference type="PANTHER" id="PTHR45640:SF24">
    <property type="entry name" value="SHSP DOMAIN-CONTAINING PROTEIN"/>
    <property type="match status" value="1"/>
</dbReference>
<comment type="similarity">
    <text evidence="1 2">Belongs to the small heat shock protein (HSP20) family.</text>
</comment>
<proteinExistence type="inferred from homology"/>
<evidence type="ECO:0000313" key="5">
    <source>
        <dbReference type="Proteomes" id="UP000492821"/>
    </source>
</evidence>